<dbReference type="EMBL" id="BART01006490">
    <property type="protein sequence ID" value="GAG64556.1"/>
    <property type="molecule type" value="Genomic_DNA"/>
</dbReference>
<sequence length="115" mass="13308">KKVNEQSSTAKIFFHRSRIKSDLKGAKALVKDWASNCDMDLREITVSAFNTYYHAVKKYDEKELTIHVVASDMSDDPGNIHIAFRCWDKPAVRHGAEEDIKKAEELLWAEERRVE</sequence>
<feature type="non-terminal residue" evidence="1">
    <location>
        <position position="1"/>
    </location>
</feature>
<gene>
    <name evidence="1" type="ORF">S01H4_14814</name>
</gene>
<organism evidence="1">
    <name type="scientific">marine sediment metagenome</name>
    <dbReference type="NCBI Taxonomy" id="412755"/>
    <lineage>
        <taxon>unclassified sequences</taxon>
        <taxon>metagenomes</taxon>
        <taxon>ecological metagenomes</taxon>
    </lineage>
</organism>
<evidence type="ECO:0000313" key="1">
    <source>
        <dbReference type="EMBL" id="GAG64556.1"/>
    </source>
</evidence>
<proteinExistence type="predicted"/>
<protein>
    <submittedName>
        <fullName evidence="1">Uncharacterized protein</fullName>
    </submittedName>
</protein>
<reference evidence="1" key="1">
    <citation type="journal article" date="2014" name="Front. Microbiol.">
        <title>High frequency of phylogenetically diverse reductive dehalogenase-homologous genes in deep subseafloor sedimentary metagenomes.</title>
        <authorList>
            <person name="Kawai M."/>
            <person name="Futagami T."/>
            <person name="Toyoda A."/>
            <person name="Takaki Y."/>
            <person name="Nishi S."/>
            <person name="Hori S."/>
            <person name="Arai W."/>
            <person name="Tsubouchi T."/>
            <person name="Morono Y."/>
            <person name="Uchiyama I."/>
            <person name="Ito T."/>
            <person name="Fujiyama A."/>
            <person name="Inagaki F."/>
            <person name="Takami H."/>
        </authorList>
    </citation>
    <scope>NUCLEOTIDE SEQUENCE</scope>
    <source>
        <strain evidence="1">Expedition CK06-06</strain>
    </source>
</reference>
<comment type="caution">
    <text evidence="1">The sequence shown here is derived from an EMBL/GenBank/DDBJ whole genome shotgun (WGS) entry which is preliminary data.</text>
</comment>
<name>X1AXQ1_9ZZZZ</name>
<dbReference type="AlphaFoldDB" id="X1AXQ1"/>
<accession>X1AXQ1</accession>